<dbReference type="Gene3D" id="3.30.559.10">
    <property type="entry name" value="Chloramphenicol acetyltransferase-like domain"/>
    <property type="match status" value="6"/>
</dbReference>
<dbReference type="PANTHER" id="PTHR45527:SF1">
    <property type="entry name" value="FATTY ACID SYNTHASE"/>
    <property type="match status" value="1"/>
</dbReference>
<dbReference type="InterPro" id="IPR000873">
    <property type="entry name" value="AMP-dep_synth/lig_dom"/>
</dbReference>
<evidence type="ECO:0000256" key="6">
    <source>
        <dbReference type="ARBA" id="ARBA00029454"/>
    </source>
</evidence>
<dbReference type="GO" id="GO:0043041">
    <property type="term" value="P:amino acid activation for nonribosomal peptide biosynthetic process"/>
    <property type="evidence" value="ECO:0007669"/>
    <property type="project" value="TreeGrafter"/>
</dbReference>
<feature type="region of interest" description="Disordered" evidence="7">
    <location>
        <begin position="1"/>
        <end position="29"/>
    </location>
</feature>
<dbReference type="InterPro" id="IPR045851">
    <property type="entry name" value="AMP-bd_C_sf"/>
</dbReference>
<sequence length="5324" mass="583193">METEPEFTKADSMGLSNTVWPEPPGKGMDIRTRRALEHAPEPKISTAETVISIAEKPLSPRSDDDEEGMAVLGEVAGLCHCPLEDLEDVYACTALQEGMMALTFRDSTAYTVEYEYRLPRDIDPKRLQAAWEQTAEANPVLRTRIVSTARNGCLQAVIRGALAWQEHSGDEDEVPGVTDSVSWKAGEPLAYFNLALARRVLTVVIHHSICDDWSMALLLRETEKAYQGDSLVKHPFRPLVDYVQDTRSQAEEFWQEKFRDAEKSSMSSYPPLPSVGYTPHPGSCRERAWEIHPELNSGFTVNTKIRLAWAVLQSFYVDSRDVLFGAINVGRGVPMAGIEEISGPALTSVPVRVRLRMQDTITEALSATQQDWAAGMHYEHVGLQSLLHLGPGPEAACAFQTLLAVEPLNAHQVPQLFAQSRAIQRNYDLYSLILRCRPSTTNMQVEAWFDPVVIQPRQVERILGQLAHIYDQIERLPKISLADIDPVSPENYEELLGWNIPTAPTASSHSCVHTLIEQRVQSQGDALAIHSWDGDLSYQTLDVMASSLAESLPRDLVRPGTFVPLYLQKSKWTPVAMLAVMKAGGAFVLLDPSYPISRLQQMCETIQAPLIITCKEFSEKASGLGVPSALLVDDFDFKTPLRYRSMPLESVSPLSPLYATFTSGSTGAPKGVVVRHQGYAASAIAHGPPYNFRPMTRVLQFASPAFDSCIIEHLSTLIMGGCVCIPTQAECHSRLAATISQFQVNVACLTPSVSRIIHPESVPTLHTIALVGEPVRASDVARWAPYAQVRNAYGPAECSAVFSVQPCLLQDDPANIGFPTGGVGWVVDPGDTEKLMPLGSTGQLLIEGPIVGAGYISNPTQTAQVFIDAPRWRKRLGPVQDAAPLYKSGDLVQCVADGSFRYIGRKDTQVKLHGQRLELADIEHHIHECFPGAEQVVVEMLRSGSQESVPQNRPDAVLVGFVAGKASREEKTRGKDSIFSAPSEAFRAACATAEKSLSEALPAFMVPAVLLPVPQIPLTPSGKMDRRCLRDQASLLSWEQMQAYRTVANGQPHQPASAHEERLRGIWAQTVNRDPEEIGVTDSFFRLGGDSVSAMQAASGCQAAGWAITVADIFRHPSVRKIAQKIEELGGADSSFAADAEEDPTDVSFELSPVQRLFFEHVPQGHDRFTQQFLLRLTRSVSTAKIRRATRTVVERHSMLRARFRRLDNGQWDQLITSDVRNGVVVREHWVPFDDTQAELKHIIGDSQGMLDIEKGPLLVVDLIHEETGQDLLGLMAHHLVVDLVSWRVLLQDFEDILSSGRALQPPSVSFQQWCRMQREYALKSINPQAALARAIPAAPLDYWGPEIAQNTWSQAIQETICLSPETTHALLGSANDTFNTKVVEILQAALLHSFVNTFPDRPCPTVFNEAHGREPWNPHINISRTVGWFTTMAPLVVDAHAGQEISETLRLTKDSRRAIPGNGWPYFVARYCHPDGGKYCPGHVPMEILFNYTGLFQQLERPGALLQLASAPDHDLIPMPPDLPRFALIDVSATVMKGSLNMTFMYHGKMQHQDRLREWRHTCQRTLEEMPHALSQKQQLTVSDLPLLSLKTDQQLEAILQDTAQKCHVHPSDIESIYPCTAIQLGMWLSQLKVADMYWSRLQWAVLPSRKSSLPVNMEQVQNAWQQVVSRHSILRTVFLNGAGGYKNPVQVVLKSVVADVRILPEAESATDLDADTRGHPQDPTKPAHRLLLQARQDGRVSCQLTIHHTLMDGVTGQIILADFRDAYNGLLDDTQSTPYSSYVEYLLSHRQGKSEPYWMEYLAGLHPCMFPSLPAPGQSRKPAALHSAQLNLGPTNSLLPFCHKWGITVSSVLRVAWGLVLRAYTGSESVCFGYLTSGRDIPLQGASQIAGPLINLLVCRLSLTGDSSILSLLQADQATHGRSIENQHWSMTQVMHSLGLSGQPLFNTAMSVQKPDSDPYLNNVSPAVLVTEGGHDSTEYNITVNITIDEEMVHGNLTYWTQTLGDEQADLITDTFQQFVLQLIHTKHTSLNGLDSLGTKSESRILEWNRHVPSPLRTCIHFGILKQSLARPEAIAVSAWDGSLTYGELDRIASFWASTLYDNGVGADVFVPICSGKSRWVVVAALAVLKAGGAFVLLDPSHPAERLRDMVKLNFDCPFIIASAEFETLAAFIVSRTIVIDDLVEALKPDTPVNPPVRSPAGEPKSAAYAIFTSGTTGTPKASVIEHRAFCSSAAAHSQALHINERTRALQFASFAFDASIVEIFTTLLAGGCVCVPSQDDKERRLVQAIQEHEVNWTLLTPSVARILTPKELPSLKTLVLGGEAMAAEDVQRWLPHVELMNAYGPSECSVIATTQPRPEKLIFQGANIGKGTGCVTWVVDPGDPATLVPIGAPGELLLEGPILGRGYANSPQQQAASFLQCPSWLRRLRGGSRTERLYKTGDLVRYLPDGSLQYLGRKDRQIKLRGQRIELSEVEQHVASCFPGDCHEVFAVLVTPEGSNSEYLVASVVQGTHDPDDGSFYAAAEETKRRLEAKIPAFLIPAAILPLQHVPRLVNGKVNRDRIYQEAAKALQVMLENAHQARETWRPEDLTKEERLLQGLWSQVLDCPAGKLGPKDNFFQLGGDSIAAMKLASAACSAGFDLTVPEVFMSPQLHAMAELLSASSRTNNGPGVTEIAPLSLIPEEHQAEAREGAISQCGIAEEDIEDIIPCTALQSGLAVLTAERPGAYVAHHRLRLSAQVDLDRLKTAWENVATGNPILRTRIIETVGLGFVQVVVRNQILNWTAADQQGDEEISQGLPFGKPLVHFKVLPTSDKVPPSADLMLTIHHAAYDAWSLPLLLLRAQLAYQDDSSKTQSIPFQNFVQYALTQNDAALEYWQDQFEGVDAEPFPALPAPSFRPRALQVKRCSLQTGPFESSVTRSTAIRLAWALVQAQYQGKQDVTFGMVSTGRTAPVKGVEAISAPTIATVPLRVVIDPATTVVQALQSLQQKIAHMAPFEQVGLPAIAALGTNASRACSFQTLLNIEGREEVESMVAGLDIMEPVDTTFADGAFSTYALQLTVSLRPGSVTVEGAFDDAVIPDWQMQRMLDQFAFLLEQVYTKPDAFLREVMAVNPQDMQQLQAWNADVRPLVPATVSEVIDQHCISQPFAPAVCAWDGSLTYQELDDLATDLADGLESHGIGPEMFLPSYLDRSQWVVVAAMAALKVGAAFVLLDTSYPLGRLRTICDEIRAPIIITSESRQQVARTLVDQVIVVGKANGSTRTHPTCQRKSLENNPHHALYAVFTSGSTGKPKGAIVENGAFATMALSYNRTVGLDAHSRVLHFASYAFDVSILEILGTLFAGACVCILSESERREGLANAVDTLQPSHTILTPSLLRALTPADLGPIRTVSLIGEPVRASDVVQWADRVHLINTYGPAECTVVYTVQPRVHIPSQAANIGYPIAGAAWVADPADPNRPVPIGAVGELLLQGPLVGRGYLNSPQQTAAAFIPCPSWLRSFGSTSHPTSSKVYRTGDLVRYEGDGSLSFVGRRDCQVKLRGQRFELGEVEEQVQQAFRGTLNDVVALIVTPTGATQTPYLVVFIVPEHAESAAQTSPSSIPPLAVIEPPGFASTSSKAQRYLEDALPSYMLPSAIIPLRRMPQTIGGKLDRKQLQEAVSGITCQDMAVFSPTGTKKRSVSTEAERTLQRIWARALGLPAFEIGVDDSFFRLGGDSISALQATTQARAVGIDHSVADLFHYRTILQVAQRFAQDPQQGIRPSPNVEVILPCTPAQRGILLSQIRDHSSYAPHFIWRIRDNACHNPASPTVDLDRLVTAWNQVVARHPALRTAFQQDLSNDGQFEQVVFRQIRPRVNLIRNIPAADHSDKVPTVLTRLSPTVSQLDGETNPHQLTVCTTDTGEVYARLDISHVVIDAMSMAILESSLCQAYDSALPSGAQSDAYQNYVALSQKQLSGPAYKYWQNYLADVEPCRLPLERRQPDDQTTGTLQQLDISLSNSGSEIDSFCRGTDWTASSLLYFAWALTLRAFTRSDDVRFGTLTSGRLVPVDGIDGAIGQFSNMSVCRIRMDGGLTMDEVALCLQEDFSHVLSYQAFPLIEIARAAGVPMEELTSTAINVQYEPPSSQEKTHSLSLAPVSGMDPISQDVTVYILLQQDGCARVSMSYCPSSVSPTFALQLSEYFNLAVSSLLQGRGGNVHDPELLTTRDQDRLLCWNARLPTPPETMVHEVIEIRAQELPAHTAVSGSDGSFTYKELDQLATQIAASLRVRGVYKGQCIPLCFEKSRWVPVAIISVLKAGGTIVPLDPTQPVSRLKDTCKRVNATLVLSSPDQASLSRNLASDILEIGNATLNHHGGEIEQDKKTTGRAALPSQPAYILFTSGTTGTPKGVMVSHSSYCHAAENHIRAFGLDRTSRVLQISSYSFDVSMMEILTTLMAGATICTITETEKSDMLVKGACPFSVSHAYLTPSLVSALDPNQSHWIETLVLQGEPMTTSHITQWADRCRLINAYGPTECAVINTATSTLVAGDDARSIGRGLGIHCWVVDPHDHNTLLPIGAVGELLLNGPAVGQGYLNEPERSLEAFIEPPGWLRGRYPDGGGHDRLYKTGDLVRYDTETGIILFEGRKDRQIKVHGQRVELADIEHHTWRCFQGAKEVVVDQVMLPWAAASADSSSRRSSMVPRLVAYVSSGVHEIGLALDCPGNGSANALLGPSAEFHTTAATALQELRGLLPGFMVPDIIVPISHIPLSSSGKTDRSRLREHIRAVPAADWQTYSRNQQNKRPVGGGAESKFHQILTTVLDIPAESVSADDSFFLLGGDSIIAMKIAARARAAGLAISSHDILRHPTIAEWAIIATSGEEEGSAAARSYEPLSLVTEEERQEVLASYFDRDHPYTQDNVADILPTLEFQSFYTTRSSLVSMAEVFPSALDMAQLYRACAKVMSHYSILRSIFVSADERVLQVILHQVDPEFHFVECDNPEAYVAERSKEKLEATTKQGELLVSFTVVTSSTRPEWAFIVRLSHAQYDGSSLPFLWQAIAAAYEDKQLQQTTQFREVVYNRLGDDHSKPLSFWKGYLQNTSEESTDPLRITSVPSSSGSDTTPLTIRREIDQHPRLPDITVATLVKASIAWVLSRHSALSEIILGQVVHGRGCPLPGMETVLGPCINFLPIRISIDQTYTIADFLRHVQAQQLATIPHDYVSMKHIASKCTSWPEDTRLGCIVHHQAAQAIGSIAINGIQSTSSASWANSTPVPGQVGIISIERSSSLDLYMTFPAEGIAEAVADKIADDLAHTIQLFATFPDYSLDILTQGGVAISQATVPSDL</sequence>
<keyword evidence="10" id="KW-1185">Reference proteome</keyword>
<protein>
    <recommendedName>
        <fullName evidence="8">Carrier domain-containing protein</fullName>
    </recommendedName>
</protein>
<dbReference type="GO" id="GO:0016874">
    <property type="term" value="F:ligase activity"/>
    <property type="evidence" value="ECO:0007669"/>
    <property type="project" value="UniProtKB-KW"/>
</dbReference>
<keyword evidence="5" id="KW-0413">Isomerase</keyword>
<dbReference type="NCBIfam" id="TIGR01733">
    <property type="entry name" value="AA-adenyl-dom"/>
    <property type="match status" value="3"/>
</dbReference>
<dbReference type="InterPro" id="IPR001242">
    <property type="entry name" value="Condensation_dom"/>
</dbReference>
<dbReference type="NCBIfam" id="NF003417">
    <property type="entry name" value="PRK04813.1"/>
    <property type="match status" value="4"/>
</dbReference>
<dbReference type="GO" id="GO:0044550">
    <property type="term" value="P:secondary metabolite biosynthetic process"/>
    <property type="evidence" value="ECO:0007669"/>
    <property type="project" value="TreeGrafter"/>
</dbReference>
<dbReference type="Pfam" id="PF00550">
    <property type="entry name" value="PP-binding"/>
    <property type="match status" value="4"/>
</dbReference>
<dbReference type="PROSITE" id="PS00012">
    <property type="entry name" value="PHOSPHOPANTETHEINE"/>
    <property type="match status" value="3"/>
</dbReference>
<keyword evidence="4" id="KW-0677">Repeat</keyword>
<dbReference type="GO" id="GO:0005737">
    <property type="term" value="C:cytoplasm"/>
    <property type="evidence" value="ECO:0007669"/>
    <property type="project" value="TreeGrafter"/>
</dbReference>
<evidence type="ECO:0000313" key="9">
    <source>
        <dbReference type="EMBL" id="OJJ61536.1"/>
    </source>
</evidence>
<dbReference type="InterPro" id="IPR020806">
    <property type="entry name" value="PKS_PP-bd"/>
</dbReference>
<dbReference type="RefSeq" id="XP_040705342.1">
    <property type="nucleotide sequence ID" value="XM_040851958.1"/>
</dbReference>
<keyword evidence="2" id="KW-0597">Phosphoprotein</keyword>
<dbReference type="CDD" id="cd19534">
    <property type="entry name" value="E_NRPS"/>
    <property type="match status" value="1"/>
</dbReference>
<evidence type="ECO:0000256" key="7">
    <source>
        <dbReference type="SAM" id="MobiDB-lite"/>
    </source>
</evidence>
<dbReference type="Proteomes" id="UP000184356">
    <property type="component" value="Unassembled WGS sequence"/>
</dbReference>
<dbReference type="Gene3D" id="3.30.559.30">
    <property type="entry name" value="Nonribosomal peptide synthetase, condensation domain"/>
    <property type="match status" value="6"/>
</dbReference>
<dbReference type="GeneID" id="63768031"/>
<dbReference type="CDD" id="cd19542">
    <property type="entry name" value="CT_NRPS-like"/>
    <property type="match status" value="3"/>
</dbReference>
<dbReference type="InterPro" id="IPR042099">
    <property type="entry name" value="ANL_N_sf"/>
</dbReference>
<dbReference type="PROSITE" id="PS00455">
    <property type="entry name" value="AMP_BINDING"/>
    <property type="match status" value="1"/>
</dbReference>
<dbReference type="Pfam" id="PF00668">
    <property type="entry name" value="Condensation"/>
    <property type="match status" value="6"/>
</dbReference>
<dbReference type="CDD" id="cd05918">
    <property type="entry name" value="A_NRPS_SidN3_like"/>
    <property type="match status" value="4"/>
</dbReference>
<dbReference type="FunFam" id="3.30.559.10:FF:000016">
    <property type="entry name" value="Nonribosomal peptide synthase Pes1"/>
    <property type="match status" value="1"/>
</dbReference>
<feature type="domain" description="Carrier" evidence="8">
    <location>
        <begin position="1054"/>
        <end position="1130"/>
    </location>
</feature>
<evidence type="ECO:0000256" key="5">
    <source>
        <dbReference type="ARBA" id="ARBA00023235"/>
    </source>
</evidence>
<dbReference type="Pfam" id="PF00501">
    <property type="entry name" value="AMP-binding"/>
    <property type="match status" value="4"/>
</dbReference>
<dbReference type="InterPro" id="IPR023213">
    <property type="entry name" value="CAT-like_dom_sf"/>
</dbReference>
<evidence type="ECO:0000256" key="2">
    <source>
        <dbReference type="ARBA" id="ARBA00022553"/>
    </source>
</evidence>
<dbReference type="VEuPathDB" id="FungiDB:ASPSYDRAFT_88078"/>
<dbReference type="GO" id="GO:0031177">
    <property type="term" value="F:phosphopantetheine binding"/>
    <property type="evidence" value="ECO:0007669"/>
    <property type="project" value="InterPro"/>
</dbReference>
<dbReference type="InterPro" id="IPR006162">
    <property type="entry name" value="Ppantetheine_attach_site"/>
</dbReference>
<feature type="domain" description="Carrier" evidence="8">
    <location>
        <begin position="4786"/>
        <end position="4859"/>
    </location>
</feature>
<dbReference type="SMART" id="SM00823">
    <property type="entry name" value="PKS_PP"/>
    <property type="match status" value="4"/>
</dbReference>
<dbReference type="PANTHER" id="PTHR45527">
    <property type="entry name" value="NONRIBOSOMAL PEPTIDE SYNTHETASE"/>
    <property type="match status" value="1"/>
</dbReference>
<dbReference type="FunFam" id="3.40.50.12780:FF:000014">
    <property type="entry name" value="Nonribosomal peptide synthetase 1"/>
    <property type="match status" value="2"/>
</dbReference>
<dbReference type="Gene3D" id="3.30.300.30">
    <property type="match status" value="4"/>
</dbReference>
<dbReference type="SUPFAM" id="SSF47336">
    <property type="entry name" value="ACP-like"/>
    <property type="match status" value="4"/>
</dbReference>
<organism evidence="9 10">
    <name type="scientific">Aspergillus sydowii CBS 593.65</name>
    <dbReference type="NCBI Taxonomy" id="1036612"/>
    <lineage>
        <taxon>Eukaryota</taxon>
        <taxon>Fungi</taxon>
        <taxon>Dikarya</taxon>
        <taxon>Ascomycota</taxon>
        <taxon>Pezizomycotina</taxon>
        <taxon>Eurotiomycetes</taxon>
        <taxon>Eurotiomycetidae</taxon>
        <taxon>Eurotiales</taxon>
        <taxon>Aspergillaceae</taxon>
        <taxon>Aspergillus</taxon>
        <taxon>Aspergillus subgen. Nidulantes</taxon>
    </lineage>
</organism>
<evidence type="ECO:0000256" key="4">
    <source>
        <dbReference type="ARBA" id="ARBA00022737"/>
    </source>
</evidence>
<dbReference type="InterPro" id="IPR009081">
    <property type="entry name" value="PP-bd_ACP"/>
</dbReference>
<proteinExistence type="inferred from homology"/>
<evidence type="ECO:0000259" key="8">
    <source>
        <dbReference type="PROSITE" id="PS50075"/>
    </source>
</evidence>
<evidence type="ECO:0000256" key="1">
    <source>
        <dbReference type="ARBA" id="ARBA00022450"/>
    </source>
</evidence>
<dbReference type="FunFam" id="3.30.300.30:FF:000015">
    <property type="entry name" value="Nonribosomal peptide synthase SidD"/>
    <property type="match status" value="4"/>
</dbReference>
<dbReference type="CDD" id="cd19545">
    <property type="entry name" value="FUM14_C_NRPS-like"/>
    <property type="match status" value="2"/>
</dbReference>
<dbReference type="GO" id="GO:0016853">
    <property type="term" value="F:isomerase activity"/>
    <property type="evidence" value="ECO:0007669"/>
    <property type="project" value="UniProtKB-KW"/>
</dbReference>
<dbReference type="Gene3D" id="3.40.50.980">
    <property type="match status" value="2"/>
</dbReference>
<accession>A0A1L9TQ20</accession>
<dbReference type="OrthoDB" id="416786at2759"/>
<dbReference type="Gene3D" id="2.30.38.10">
    <property type="entry name" value="Luciferase, Domain 3"/>
    <property type="match status" value="1"/>
</dbReference>
<reference evidence="10" key="1">
    <citation type="journal article" date="2017" name="Genome Biol.">
        <title>Comparative genomics reveals high biological diversity and specific adaptations in the industrially and medically important fungal genus Aspergillus.</title>
        <authorList>
            <person name="de Vries R.P."/>
            <person name="Riley R."/>
            <person name="Wiebenga A."/>
            <person name="Aguilar-Osorio G."/>
            <person name="Amillis S."/>
            <person name="Uchima C.A."/>
            <person name="Anderluh G."/>
            <person name="Asadollahi M."/>
            <person name="Askin M."/>
            <person name="Barry K."/>
            <person name="Battaglia E."/>
            <person name="Bayram O."/>
            <person name="Benocci T."/>
            <person name="Braus-Stromeyer S.A."/>
            <person name="Caldana C."/>
            <person name="Canovas D."/>
            <person name="Cerqueira G.C."/>
            <person name="Chen F."/>
            <person name="Chen W."/>
            <person name="Choi C."/>
            <person name="Clum A."/>
            <person name="Dos Santos R.A."/>
            <person name="Damasio A.R."/>
            <person name="Diallinas G."/>
            <person name="Emri T."/>
            <person name="Fekete E."/>
            <person name="Flipphi M."/>
            <person name="Freyberg S."/>
            <person name="Gallo A."/>
            <person name="Gournas C."/>
            <person name="Habgood R."/>
            <person name="Hainaut M."/>
            <person name="Harispe M.L."/>
            <person name="Henrissat B."/>
            <person name="Hilden K.S."/>
            <person name="Hope R."/>
            <person name="Hossain A."/>
            <person name="Karabika E."/>
            <person name="Karaffa L."/>
            <person name="Karanyi Z."/>
            <person name="Krasevec N."/>
            <person name="Kuo A."/>
            <person name="Kusch H."/>
            <person name="LaButti K."/>
            <person name="Lagendijk E.L."/>
            <person name="Lapidus A."/>
            <person name="Levasseur A."/>
            <person name="Lindquist E."/>
            <person name="Lipzen A."/>
            <person name="Logrieco A.F."/>
            <person name="MacCabe A."/>
            <person name="Maekelae M.R."/>
            <person name="Malavazi I."/>
            <person name="Melin P."/>
            <person name="Meyer V."/>
            <person name="Mielnichuk N."/>
            <person name="Miskei M."/>
            <person name="Molnar A.P."/>
            <person name="Mule G."/>
            <person name="Ngan C.Y."/>
            <person name="Orejas M."/>
            <person name="Orosz E."/>
            <person name="Ouedraogo J.P."/>
            <person name="Overkamp K.M."/>
            <person name="Park H.-S."/>
            <person name="Perrone G."/>
            <person name="Piumi F."/>
            <person name="Punt P.J."/>
            <person name="Ram A.F."/>
            <person name="Ramon A."/>
            <person name="Rauscher S."/>
            <person name="Record E."/>
            <person name="Riano-Pachon D.M."/>
            <person name="Robert V."/>
            <person name="Roehrig J."/>
            <person name="Ruller R."/>
            <person name="Salamov A."/>
            <person name="Salih N.S."/>
            <person name="Samson R.A."/>
            <person name="Sandor E."/>
            <person name="Sanguinetti M."/>
            <person name="Schuetze T."/>
            <person name="Sepcic K."/>
            <person name="Shelest E."/>
            <person name="Sherlock G."/>
            <person name="Sophianopoulou V."/>
            <person name="Squina F.M."/>
            <person name="Sun H."/>
            <person name="Susca A."/>
            <person name="Todd R.B."/>
            <person name="Tsang A."/>
            <person name="Unkles S.E."/>
            <person name="van de Wiele N."/>
            <person name="van Rossen-Uffink D."/>
            <person name="Oliveira J.V."/>
            <person name="Vesth T.C."/>
            <person name="Visser J."/>
            <person name="Yu J.-H."/>
            <person name="Zhou M."/>
            <person name="Andersen M.R."/>
            <person name="Archer D.B."/>
            <person name="Baker S.E."/>
            <person name="Benoit I."/>
            <person name="Brakhage A.A."/>
            <person name="Braus G.H."/>
            <person name="Fischer R."/>
            <person name="Frisvad J.C."/>
            <person name="Goldman G.H."/>
            <person name="Houbraken J."/>
            <person name="Oakley B."/>
            <person name="Pocsi I."/>
            <person name="Scazzocchio C."/>
            <person name="Seiboth B."/>
            <person name="vanKuyk P.A."/>
            <person name="Wortman J."/>
            <person name="Dyer P.S."/>
            <person name="Grigoriev I.V."/>
        </authorList>
    </citation>
    <scope>NUCLEOTIDE SEQUENCE [LARGE SCALE GENOMIC DNA]</scope>
    <source>
        <strain evidence="10">CBS 593.65</strain>
    </source>
</reference>
<dbReference type="Gene3D" id="1.10.1200.10">
    <property type="entry name" value="ACP-like"/>
    <property type="match status" value="4"/>
</dbReference>
<dbReference type="InterPro" id="IPR020845">
    <property type="entry name" value="AMP-binding_CS"/>
</dbReference>
<gene>
    <name evidence="9" type="ORF">ASPSYDRAFT_88078</name>
</gene>
<name>A0A1L9TQ20_9EURO</name>
<comment type="similarity">
    <text evidence="6">Belongs to the NRP synthetase family.</text>
</comment>
<dbReference type="SUPFAM" id="SSF52777">
    <property type="entry name" value="CoA-dependent acyltransferases"/>
    <property type="match status" value="12"/>
</dbReference>
<dbReference type="SUPFAM" id="SSF56801">
    <property type="entry name" value="Acetyl-CoA synthetase-like"/>
    <property type="match status" value="4"/>
</dbReference>
<dbReference type="EMBL" id="KV878584">
    <property type="protein sequence ID" value="OJJ61536.1"/>
    <property type="molecule type" value="Genomic_DNA"/>
</dbReference>
<keyword evidence="1" id="KW-0596">Phosphopantetheine</keyword>
<dbReference type="Gene3D" id="3.40.50.12780">
    <property type="entry name" value="N-terminal domain of ligase-like"/>
    <property type="match status" value="3"/>
</dbReference>
<dbReference type="InterPro" id="IPR036736">
    <property type="entry name" value="ACP-like_sf"/>
</dbReference>
<dbReference type="FunFam" id="1.10.1200.10:FF:000005">
    <property type="entry name" value="Nonribosomal peptide synthetase 1"/>
    <property type="match status" value="1"/>
</dbReference>
<feature type="domain" description="Carrier" evidence="8">
    <location>
        <begin position="3680"/>
        <end position="3756"/>
    </location>
</feature>
<dbReference type="PROSITE" id="PS50075">
    <property type="entry name" value="CARRIER"/>
    <property type="match status" value="4"/>
</dbReference>
<dbReference type="FunFam" id="3.30.559.30:FF:000003">
    <property type="entry name" value="Nonribosomal peptide synthase SidD"/>
    <property type="match status" value="1"/>
</dbReference>
<evidence type="ECO:0000256" key="3">
    <source>
        <dbReference type="ARBA" id="ARBA00022598"/>
    </source>
</evidence>
<feature type="domain" description="Carrier" evidence="8">
    <location>
        <begin position="2591"/>
        <end position="2667"/>
    </location>
</feature>
<dbReference type="STRING" id="1036612.A0A1L9TQ20"/>
<dbReference type="FunFam" id="3.30.559.30:FF:000002">
    <property type="entry name" value="Nonribosomal peptide synthase Pes1"/>
    <property type="match status" value="1"/>
</dbReference>
<keyword evidence="3" id="KW-0436">Ligase</keyword>
<evidence type="ECO:0000313" key="10">
    <source>
        <dbReference type="Proteomes" id="UP000184356"/>
    </source>
</evidence>
<dbReference type="InterPro" id="IPR010071">
    <property type="entry name" value="AA_adenyl_dom"/>
</dbReference>